<dbReference type="GO" id="GO:0005506">
    <property type="term" value="F:iron ion binding"/>
    <property type="evidence" value="ECO:0007669"/>
    <property type="project" value="TreeGrafter"/>
</dbReference>
<evidence type="ECO:0000259" key="3">
    <source>
        <dbReference type="Pfam" id="PF01521"/>
    </source>
</evidence>
<accession>A0A4U0XTG7</accession>
<dbReference type="AlphaFoldDB" id="A0A4U0XTG7"/>
<protein>
    <recommendedName>
        <fullName evidence="3">Core domain-containing protein</fullName>
    </recommendedName>
</protein>
<dbReference type="PANTHER" id="PTHR43011:SF1">
    <property type="entry name" value="IRON-SULFUR CLUSTER ASSEMBLY 2 HOMOLOG, MITOCHONDRIAL"/>
    <property type="match status" value="1"/>
</dbReference>
<comment type="similarity">
    <text evidence="1">Belongs to the HesB/IscA family.</text>
</comment>
<dbReference type="GO" id="GO:0051539">
    <property type="term" value="F:4 iron, 4 sulfur cluster binding"/>
    <property type="evidence" value="ECO:0007669"/>
    <property type="project" value="TreeGrafter"/>
</dbReference>
<name>A0A4U0XTG7_9PEZI</name>
<dbReference type="OrthoDB" id="1938621at2759"/>
<dbReference type="GO" id="GO:0005739">
    <property type="term" value="C:mitochondrion"/>
    <property type="evidence" value="ECO:0007669"/>
    <property type="project" value="TreeGrafter"/>
</dbReference>
<evidence type="ECO:0000256" key="1">
    <source>
        <dbReference type="ARBA" id="ARBA00006718"/>
    </source>
</evidence>
<feature type="compositionally biased region" description="Polar residues" evidence="2">
    <location>
        <begin position="166"/>
        <end position="176"/>
    </location>
</feature>
<dbReference type="InterPro" id="IPR035903">
    <property type="entry name" value="HesB-like_dom_sf"/>
</dbReference>
<dbReference type="InterPro" id="IPR000361">
    <property type="entry name" value="ATAP_core_dom"/>
</dbReference>
<dbReference type="EMBL" id="NAJN01000117">
    <property type="protein sequence ID" value="TKA79008.1"/>
    <property type="molecule type" value="Genomic_DNA"/>
</dbReference>
<feature type="domain" description="Core" evidence="3">
    <location>
        <begin position="105"/>
        <end position="166"/>
    </location>
</feature>
<feature type="region of interest" description="Disordered" evidence="2">
    <location>
        <begin position="164"/>
        <end position="186"/>
    </location>
</feature>
<dbReference type="Pfam" id="PF01521">
    <property type="entry name" value="Fe-S_biosyn"/>
    <property type="match status" value="1"/>
</dbReference>
<keyword evidence="5" id="KW-1185">Reference proteome</keyword>
<dbReference type="STRING" id="331657.A0A4U0XTG7"/>
<dbReference type="GO" id="GO:0016226">
    <property type="term" value="P:iron-sulfur cluster assembly"/>
    <property type="evidence" value="ECO:0007669"/>
    <property type="project" value="TreeGrafter"/>
</dbReference>
<evidence type="ECO:0000256" key="2">
    <source>
        <dbReference type="SAM" id="MobiDB-lite"/>
    </source>
</evidence>
<evidence type="ECO:0000313" key="5">
    <source>
        <dbReference type="Proteomes" id="UP000308768"/>
    </source>
</evidence>
<dbReference type="SUPFAM" id="SSF89360">
    <property type="entry name" value="HesB-like domain"/>
    <property type="match status" value="1"/>
</dbReference>
<dbReference type="Proteomes" id="UP000308768">
    <property type="component" value="Unassembled WGS sequence"/>
</dbReference>
<reference evidence="4 5" key="1">
    <citation type="submission" date="2017-03" db="EMBL/GenBank/DDBJ databases">
        <title>Genomes of endolithic fungi from Antarctica.</title>
        <authorList>
            <person name="Coleine C."/>
            <person name="Masonjones S."/>
            <person name="Stajich J.E."/>
        </authorList>
    </citation>
    <scope>NUCLEOTIDE SEQUENCE [LARGE SCALE GENOMIC DNA]</scope>
    <source>
        <strain evidence="4 5">CCFEE 5187</strain>
    </source>
</reference>
<dbReference type="PANTHER" id="PTHR43011">
    <property type="entry name" value="IRON-SULFUR CLUSTER ASSEMBLY 2 HOMOLOG, MITOCHONDRIAL"/>
    <property type="match status" value="1"/>
</dbReference>
<comment type="caution">
    <text evidence="4">The sequence shown here is derived from an EMBL/GenBank/DDBJ whole genome shotgun (WGS) entry which is preliminary data.</text>
</comment>
<dbReference type="Gene3D" id="2.60.300.12">
    <property type="entry name" value="HesB-like domain"/>
    <property type="match status" value="1"/>
</dbReference>
<evidence type="ECO:0000313" key="4">
    <source>
        <dbReference type="EMBL" id="TKA79008.1"/>
    </source>
</evidence>
<sequence length="265" mass="28808">MASTSSLPRACLRLSMSPTIRPHVAHEVRSHARQLCTKPQRATPAPAPLLDFLAPSLYTRARPAYRAPSYSRPAQTRPQARCFSAAAPRRKAILNPRKDDDGNDMEIEITPRAASRLAQISSTDHNPALCLRVTVESGGCHGFQYLMSLTDMSEISRDEDTVFESDYTNNSPMPTTASSEGSGDGSAGEAYRAKVVMDEPSLELLKGAKVDYTMELIGSQFKVVGIPGAASSFAGFWLGILIGRVWERVLNGVWVQIETLAGIDP</sequence>
<proteinExistence type="inferred from homology"/>
<organism evidence="4 5">
    <name type="scientific">Cryomyces minteri</name>
    <dbReference type="NCBI Taxonomy" id="331657"/>
    <lineage>
        <taxon>Eukaryota</taxon>
        <taxon>Fungi</taxon>
        <taxon>Dikarya</taxon>
        <taxon>Ascomycota</taxon>
        <taxon>Pezizomycotina</taxon>
        <taxon>Dothideomycetes</taxon>
        <taxon>Dothideomycetes incertae sedis</taxon>
        <taxon>Cryomyces</taxon>
    </lineage>
</organism>
<gene>
    <name evidence="4" type="ORF">B0A49_02269</name>
</gene>
<dbReference type="GO" id="GO:0051537">
    <property type="term" value="F:2 iron, 2 sulfur cluster binding"/>
    <property type="evidence" value="ECO:0007669"/>
    <property type="project" value="TreeGrafter"/>
</dbReference>